<dbReference type="RefSeq" id="WP_203366912.1">
    <property type="nucleotide sequence ID" value="NZ_WSFT01000039.1"/>
</dbReference>
<dbReference type="PROSITE" id="PS50850">
    <property type="entry name" value="MFS"/>
    <property type="match status" value="1"/>
</dbReference>
<evidence type="ECO:0000256" key="3">
    <source>
        <dbReference type="ARBA" id="ARBA00022692"/>
    </source>
</evidence>
<feature type="transmembrane region" description="Helical" evidence="6">
    <location>
        <begin position="240"/>
        <end position="263"/>
    </location>
</feature>
<keyword evidence="3 6" id="KW-0812">Transmembrane</keyword>
<accession>A0A942UVU6</accession>
<dbReference type="GO" id="GO:0005886">
    <property type="term" value="C:plasma membrane"/>
    <property type="evidence" value="ECO:0007669"/>
    <property type="project" value="UniProtKB-SubCell"/>
</dbReference>
<name>A0A942UVU6_9FIRM</name>
<proteinExistence type="predicted"/>
<protein>
    <submittedName>
        <fullName evidence="8">MFS transporter</fullName>
    </submittedName>
</protein>
<keyword evidence="5 6" id="KW-0472">Membrane</keyword>
<organism evidence="8 9">
    <name type="scientific">Anaeromonas frigoriresistens</name>
    <dbReference type="NCBI Taxonomy" id="2683708"/>
    <lineage>
        <taxon>Bacteria</taxon>
        <taxon>Bacillati</taxon>
        <taxon>Bacillota</taxon>
        <taxon>Tissierellia</taxon>
        <taxon>Tissierellales</taxon>
        <taxon>Thermohalobacteraceae</taxon>
        <taxon>Anaeromonas</taxon>
    </lineage>
</organism>
<dbReference type="InterPro" id="IPR036259">
    <property type="entry name" value="MFS_trans_sf"/>
</dbReference>
<dbReference type="PANTHER" id="PTHR11360">
    <property type="entry name" value="MONOCARBOXYLATE TRANSPORTER"/>
    <property type="match status" value="1"/>
</dbReference>
<feature type="transmembrane region" description="Helical" evidence="6">
    <location>
        <begin position="275"/>
        <end position="298"/>
    </location>
</feature>
<feature type="transmembrane region" description="Helical" evidence="6">
    <location>
        <begin position="88"/>
        <end position="107"/>
    </location>
</feature>
<dbReference type="Gene3D" id="1.20.1250.20">
    <property type="entry name" value="MFS general substrate transporter like domains"/>
    <property type="match status" value="2"/>
</dbReference>
<evidence type="ECO:0000313" key="9">
    <source>
        <dbReference type="Proteomes" id="UP000724672"/>
    </source>
</evidence>
<feature type="transmembrane region" description="Helical" evidence="6">
    <location>
        <begin position="305"/>
        <end position="325"/>
    </location>
</feature>
<keyword evidence="2" id="KW-0813">Transport</keyword>
<feature type="domain" description="Major facilitator superfamily (MFS) profile" evidence="7">
    <location>
        <begin position="21"/>
        <end position="419"/>
    </location>
</feature>
<dbReference type="Proteomes" id="UP000724672">
    <property type="component" value="Unassembled WGS sequence"/>
</dbReference>
<dbReference type="InterPro" id="IPR020846">
    <property type="entry name" value="MFS_dom"/>
</dbReference>
<dbReference type="Pfam" id="PF07690">
    <property type="entry name" value="MFS_1"/>
    <property type="match status" value="1"/>
</dbReference>
<evidence type="ECO:0000256" key="2">
    <source>
        <dbReference type="ARBA" id="ARBA00022448"/>
    </source>
</evidence>
<dbReference type="GO" id="GO:0022857">
    <property type="term" value="F:transmembrane transporter activity"/>
    <property type="evidence" value="ECO:0007669"/>
    <property type="project" value="InterPro"/>
</dbReference>
<evidence type="ECO:0000256" key="6">
    <source>
        <dbReference type="SAM" id="Phobius"/>
    </source>
</evidence>
<gene>
    <name evidence="8" type="ORF">GOQ27_11010</name>
</gene>
<feature type="transmembrane region" description="Helical" evidence="6">
    <location>
        <begin position="53"/>
        <end position="76"/>
    </location>
</feature>
<feature type="transmembrane region" description="Helical" evidence="6">
    <location>
        <begin position="392"/>
        <end position="413"/>
    </location>
</feature>
<dbReference type="AlphaFoldDB" id="A0A942UVU6"/>
<dbReference type="EMBL" id="WSFT01000039">
    <property type="protein sequence ID" value="MBS4538995.1"/>
    <property type="molecule type" value="Genomic_DNA"/>
</dbReference>
<reference evidence="8" key="1">
    <citation type="submission" date="2019-12" db="EMBL/GenBank/DDBJ databases">
        <title>Clostridiaceae gen. nov. sp. nov., isolated from sediment in Xinjiang, China.</title>
        <authorList>
            <person name="Zhang R."/>
        </authorList>
    </citation>
    <scope>NUCLEOTIDE SEQUENCE</scope>
    <source>
        <strain evidence="8">D2Q-11</strain>
    </source>
</reference>
<evidence type="ECO:0000256" key="4">
    <source>
        <dbReference type="ARBA" id="ARBA00022989"/>
    </source>
</evidence>
<sequence>MNNNMVTTKFSNKFFYYGYIIIFIAAMGLMFSGPGQTYSISLFIDSYIKNFSWGRSLVASLYSGATLLASFILPSIGRKIDELGHRKMMTIIPICLSITCFFMSFVFSPIMLFIGFVFLRLFGQGSMTLLSSTLVPQWFEEKRGLALSLMSIGGVIGSALFPLLNNTLILNTSVEFTWRVLSLSLVLIMAPMGYSLVRNRPEDLGLLPDNKDVNDSKNHDMDKEILKNSWTAKEAMKTRAFWFMMFCMTIPSFINTAIVFHIVSIFKDQGFSSTFAASVLSIIALTQFPLTFVAGFVVDKIKVHYIKAINYLILFISMLFLYLGINQHMLIFYGVFNGLFIAFDSVSTNALWPNYFGRKHLGSIRSMSMTAMVIGSSAGPIIYGLGYDIFKGYGEIILITLIFPILGSIASFLSPAPKKDLL</sequence>
<dbReference type="PANTHER" id="PTHR11360:SF308">
    <property type="entry name" value="BLL3089 PROTEIN"/>
    <property type="match status" value="1"/>
</dbReference>
<feature type="transmembrane region" description="Helical" evidence="6">
    <location>
        <begin position="14"/>
        <end position="33"/>
    </location>
</feature>
<dbReference type="SUPFAM" id="SSF103473">
    <property type="entry name" value="MFS general substrate transporter"/>
    <property type="match status" value="1"/>
</dbReference>
<evidence type="ECO:0000313" key="8">
    <source>
        <dbReference type="EMBL" id="MBS4538995.1"/>
    </source>
</evidence>
<evidence type="ECO:0000259" key="7">
    <source>
        <dbReference type="PROSITE" id="PS50850"/>
    </source>
</evidence>
<feature type="transmembrane region" description="Helical" evidence="6">
    <location>
        <begin position="331"/>
        <end position="352"/>
    </location>
</feature>
<dbReference type="InterPro" id="IPR050327">
    <property type="entry name" value="Proton-linked_MCT"/>
</dbReference>
<dbReference type="InterPro" id="IPR011701">
    <property type="entry name" value="MFS"/>
</dbReference>
<feature type="transmembrane region" description="Helical" evidence="6">
    <location>
        <begin position="144"/>
        <end position="164"/>
    </location>
</feature>
<comment type="caution">
    <text evidence="8">The sequence shown here is derived from an EMBL/GenBank/DDBJ whole genome shotgun (WGS) entry which is preliminary data.</text>
</comment>
<keyword evidence="4 6" id="KW-1133">Transmembrane helix</keyword>
<feature type="transmembrane region" description="Helical" evidence="6">
    <location>
        <begin position="364"/>
        <end position="386"/>
    </location>
</feature>
<comment type="subcellular location">
    <subcellularLocation>
        <location evidence="1">Cell membrane</location>
        <topology evidence="1">Multi-pass membrane protein</topology>
    </subcellularLocation>
</comment>
<evidence type="ECO:0000256" key="1">
    <source>
        <dbReference type="ARBA" id="ARBA00004651"/>
    </source>
</evidence>
<feature type="transmembrane region" description="Helical" evidence="6">
    <location>
        <begin position="176"/>
        <end position="197"/>
    </location>
</feature>
<keyword evidence="9" id="KW-1185">Reference proteome</keyword>
<evidence type="ECO:0000256" key="5">
    <source>
        <dbReference type="ARBA" id="ARBA00023136"/>
    </source>
</evidence>